<evidence type="ECO:0000313" key="3">
    <source>
        <dbReference type="EMBL" id="GES84728.1"/>
    </source>
</evidence>
<keyword evidence="2" id="KW-0732">Signal</keyword>
<accession>A0A8H3LAA1</accession>
<name>A0A8H3LAA1_9GLOM</name>
<evidence type="ECO:0000313" key="4">
    <source>
        <dbReference type="Proteomes" id="UP000615446"/>
    </source>
</evidence>
<feature type="compositionally biased region" description="Basic residues" evidence="1">
    <location>
        <begin position="430"/>
        <end position="440"/>
    </location>
</feature>
<evidence type="ECO:0000256" key="2">
    <source>
        <dbReference type="SAM" id="SignalP"/>
    </source>
</evidence>
<feature type="signal peptide" evidence="2">
    <location>
        <begin position="1"/>
        <end position="17"/>
    </location>
</feature>
<feature type="region of interest" description="Disordered" evidence="1">
    <location>
        <begin position="356"/>
        <end position="440"/>
    </location>
</feature>
<comment type="caution">
    <text evidence="3">The sequence shown here is derived from an EMBL/GenBank/DDBJ whole genome shotgun (WGS) entry which is preliminary data.</text>
</comment>
<dbReference type="AlphaFoldDB" id="A0A8H3LAA1"/>
<feature type="compositionally biased region" description="Acidic residues" evidence="1">
    <location>
        <begin position="383"/>
        <end position="392"/>
    </location>
</feature>
<feature type="compositionally biased region" description="Basic and acidic residues" evidence="1">
    <location>
        <begin position="394"/>
        <end position="410"/>
    </location>
</feature>
<feature type="compositionally biased region" description="Polar residues" evidence="1">
    <location>
        <begin position="229"/>
        <end position="249"/>
    </location>
</feature>
<gene>
    <name evidence="3" type="ORF">RCL2_001182800</name>
</gene>
<reference evidence="3" key="1">
    <citation type="submission" date="2019-10" db="EMBL/GenBank/DDBJ databases">
        <title>Conservation and host-specific expression of non-tandemly repeated heterogenous ribosome RNA gene in arbuscular mycorrhizal fungi.</title>
        <authorList>
            <person name="Maeda T."/>
            <person name="Kobayashi Y."/>
            <person name="Nakagawa T."/>
            <person name="Ezawa T."/>
            <person name="Yamaguchi K."/>
            <person name="Bino T."/>
            <person name="Nishimoto Y."/>
            <person name="Shigenobu S."/>
            <person name="Kawaguchi M."/>
        </authorList>
    </citation>
    <scope>NUCLEOTIDE SEQUENCE</scope>
    <source>
        <strain evidence="3">HR1</strain>
    </source>
</reference>
<evidence type="ECO:0000256" key="1">
    <source>
        <dbReference type="SAM" id="MobiDB-lite"/>
    </source>
</evidence>
<organism evidence="3 4">
    <name type="scientific">Rhizophagus clarus</name>
    <dbReference type="NCBI Taxonomy" id="94130"/>
    <lineage>
        <taxon>Eukaryota</taxon>
        <taxon>Fungi</taxon>
        <taxon>Fungi incertae sedis</taxon>
        <taxon>Mucoromycota</taxon>
        <taxon>Glomeromycotina</taxon>
        <taxon>Glomeromycetes</taxon>
        <taxon>Glomerales</taxon>
        <taxon>Glomeraceae</taxon>
        <taxon>Rhizophagus</taxon>
    </lineage>
</organism>
<feature type="chain" id="PRO_5034230769" evidence="2">
    <location>
        <begin position="18"/>
        <end position="440"/>
    </location>
</feature>
<feature type="region of interest" description="Disordered" evidence="1">
    <location>
        <begin position="227"/>
        <end position="260"/>
    </location>
</feature>
<dbReference type="Proteomes" id="UP000615446">
    <property type="component" value="Unassembled WGS sequence"/>
</dbReference>
<proteinExistence type="predicted"/>
<feature type="compositionally biased region" description="Basic residues" evidence="1">
    <location>
        <begin position="363"/>
        <end position="372"/>
    </location>
</feature>
<protein>
    <submittedName>
        <fullName evidence="3">Uncharacterized protein</fullName>
    </submittedName>
</protein>
<sequence>MTATLTVIGLIVHLRTANQIAYGDAIYRDKITETNHRFTFKQFFNARHAYNEPYHEGDLVLLEGKFIVDDQKLMLSVEMACIIDPKLDQNNQPIPWDPMQIPSTKPFVNITTTAYEPLITVDNMKLVKTSTSIYSSFHKNARKINFEIGYSKDATWFDSVSEKWLDYAYFFVGGFYEATYSTNEKETFTQVDAKIIDYDARFKQANTLSQISKSSNSPNSLTNVFAQRRSASSTPQTPQKIISSQIRSQKVTHKIPQHNSSDIDTNSVVVIEDTENNDQSEISRTDSVIMEDIENDNQNEILRSDSVIMEDADQNTSKIETTLKSYNSISGLANCGQDITQSKKRYLSDLCDLEEKQEDQQNKSKRTYKRSSNKNNNNGQNEEGVEQDELQDEQQNKEQEDEKQQNDEQQVKNVKSKRTYNRNSTQTQQRQKRNYRKKQE</sequence>
<dbReference type="EMBL" id="BLAL01000085">
    <property type="protein sequence ID" value="GES84728.1"/>
    <property type="molecule type" value="Genomic_DNA"/>
</dbReference>